<proteinExistence type="predicted"/>
<sequence length="167" mass="18047">MAYQSPNTGVLGRGTEEMKTNDVTGRLKKGRACVAIEMGRPGVGTSMADLEKMAKLVASYGAVFEVCNPVYPLLKDPKTGQFHEEVLGERALSAIIEVDVDLGILKDLLAAVKEMVDHIDTVFSLDVATVMEGDKIPADEIVREAGFTRRENGKTNIGVGRPKKEVV</sequence>
<evidence type="ECO:0000313" key="1">
    <source>
        <dbReference type="EMBL" id="MPN24554.1"/>
    </source>
</evidence>
<comment type="caution">
    <text evidence="1">The sequence shown here is derived from an EMBL/GenBank/DDBJ whole genome shotgun (WGS) entry which is preliminary data.</text>
</comment>
<protein>
    <submittedName>
        <fullName evidence="1">Uncharacterized protein</fullName>
    </submittedName>
</protein>
<accession>A0A645GKU1</accession>
<dbReference type="EMBL" id="VSSQ01073443">
    <property type="protein sequence ID" value="MPN24554.1"/>
    <property type="molecule type" value="Genomic_DNA"/>
</dbReference>
<reference evidence="1" key="1">
    <citation type="submission" date="2019-08" db="EMBL/GenBank/DDBJ databases">
        <authorList>
            <person name="Kucharzyk K."/>
            <person name="Murdoch R.W."/>
            <person name="Higgins S."/>
            <person name="Loffler F."/>
        </authorList>
    </citation>
    <scope>NUCLEOTIDE SEQUENCE</scope>
</reference>
<name>A0A645GKU1_9ZZZZ</name>
<organism evidence="1">
    <name type="scientific">bioreactor metagenome</name>
    <dbReference type="NCBI Taxonomy" id="1076179"/>
    <lineage>
        <taxon>unclassified sequences</taxon>
        <taxon>metagenomes</taxon>
        <taxon>ecological metagenomes</taxon>
    </lineage>
</organism>
<dbReference type="AlphaFoldDB" id="A0A645GKU1"/>
<gene>
    <name evidence="1" type="ORF">SDC9_171953</name>
</gene>